<proteinExistence type="predicted"/>
<feature type="domain" description="O-methyltransferase C-terminal" evidence="5">
    <location>
        <begin position="143"/>
        <end position="347"/>
    </location>
</feature>
<evidence type="ECO:0000256" key="3">
    <source>
        <dbReference type="ARBA" id="ARBA00022691"/>
    </source>
</evidence>
<dbReference type="InterPro" id="IPR036390">
    <property type="entry name" value="WH_DNA-bd_sf"/>
</dbReference>
<evidence type="ECO:0000256" key="4">
    <source>
        <dbReference type="PIRSR" id="PIRSR005739-1"/>
    </source>
</evidence>
<dbReference type="InterPro" id="IPR016461">
    <property type="entry name" value="COMT-like"/>
</dbReference>
<dbReference type="Gene3D" id="3.40.50.150">
    <property type="entry name" value="Vaccinia Virus protein VP39"/>
    <property type="match status" value="1"/>
</dbReference>
<keyword evidence="2" id="KW-0808">Transferase</keyword>
<evidence type="ECO:0000259" key="5">
    <source>
        <dbReference type="Pfam" id="PF00891"/>
    </source>
</evidence>
<gene>
    <name evidence="7" type="ORF">IFM89_011087</name>
</gene>
<dbReference type="GO" id="GO:0032259">
    <property type="term" value="P:methylation"/>
    <property type="evidence" value="ECO:0007669"/>
    <property type="project" value="UniProtKB-KW"/>
</dbReference>
<dbReference type="Gene3D" id="1.10.10.10">
    <property type="entry name" value="Winged helix-like DNA-binding domain superfamily/Winged helix DNA-binding domain"/>
    <property type="match status" value="1"/>
</dbReference>
<keyword evidence="3" id="KW-0949">S-adenosyl-L-methionine</keyword>
<dbReference type="InterPro" id="IPR012967">
    <property type="entry name" value="COMT_dimerisation"/>
</dbReference>
<dbReference type="InterPro" id="IPR036388">
    <property type="entry name" value="WH-like_DNA-bd_sf"/>
</dbReference>
<dbReference type="FunFam" id="3.40.50.150:FF:000061">
    <property type="entry name" value="Caffeic acid O-methyltransferase"/>
    <property type="match status" value="1"/>
</dbReference>
<feature type="domain" description="O-methyltransferase dimerisation" evidence="6">
    <location>
        <begin position="32"/>
        <end position="120"/>
    </location>
</feature>
<keyword evidence="1" id="KW-0489">Methyltransferase</keyword>
<dbReference type="Pfam" id="PF00891">
    <property type="entry name" value="Methyltransf_2"/>
    <property type="match status" value="1"/>
</dbReference>
<evidence type="ECO:0000259" key="6">
    <source>
        <dbReference type="Pfam" id="PF08100"/>
    </source>
</evidence>
<accession>A0A835IPK5</accession>
<dbReference type="InterPro" id="IPR029063">
    <property type="entry name" value="SAM-dependent_MTases_sf"/>
</dbReference>
<comment type="caution">
    <text evidence="7">The sequence shown here is derived from an EMBL/GenBank/DDBJ whole genome shotgun (WGS) entry which is preliminary data.</text>
</comment>
<dbReference type="GO" id="GO:0008171">
    <property type="term" value="F:O-methyltransferase activity"/>
    <property type="evidence" value="ECO:0007669"/>
    <property type="project" value="InterPro"/>
</dbReference>
<name>A0A835IPK5_9MAGN</name>
<keyword evidence="8" id="KW-1185">Reference proteome</keyword>
<sequence>MSSSSGENQFISTNNGEVGDDYTPAVYLTTLSVLPMVMRSVIELEVLDIIARAGPDARLSASQITSHIPTRKPSEAAMMLDRMLRLLASYSFVSCSTVSDENGHTERLYGLVPISKSFVRDQDGLSMSPMLMMVGDKVIMETWYHLKDAILDGGIPFNKAHGIESYRYPSIDERFNNVFNKAMFNSTYIFMNKIVDAYKGFENVERVVDVAGGIGTAISIITARYPAIKGINFDLPHVVQTAPSYPGVEHVGGDMFASIPKCDAIFLKGIIHDWSDEHCIKFLKNCHKALPKNGKVIVVDRVVPVAVETTTAAKELFQFDILMMVNHPGGKERTEDELQAIAKKVGFADAKIALRPFKYWVVMEFIK</sequence>
<dbReference type="CDD" id="cd02440">
    <property type="entry name" value="AdoMet_MTases"/>
    <property type="match status" value="1"/>
</dbReference>
<dbReference type="SUPFAM" id="SSF53335">
    <property type="entry name" value="S-adenosyl-L-methionine-dependent methyltransferases"/>
    <property type="match status" value="1"/>
</dbReference>
<evidence type="ECO:0000256" key="2">
    <source>
        <dbReference type="ARBA" id="ARBA00022679"/>
    </source>
</evidence>
<dbReference type="SUPFAM" id="SSF46785">
    <property type="entry name" value="Winged helix' DNA-binding domain"/>
    <property type="match status" value="1"/>
</dbReference>
<protein>
    <submittedName>
        <fullName evidence="7">Uncharacterized protein</fullName>
    </submittedName>
</protein>
<dbReference type="OrthoDB" id="1606438at2759"/>
<dbReference type="GO" id="GO:0046983">
    <property type="term" value="F:protein dimerization activity"/>
    <property type="evidence" value="ECO:0007669"/>
    <property type="project" value="InterPro"/>
</dbReference>
<evidence type="ECO:0000313" key="8">
    <source>
        <dbReference type="Proteomes" id="UP000631114"/>
    </source>
</evidence>
<dbReference type="Proteomes" id="UP000631114">
    <property type="component" value="Unassembled WGS sequence"/>
</dbReference>
<evidence type="ECO:0000256" key="1">
    <source>
        <dbReference type="ARBA" id="ARBA00022603"/>
    </source>
</evidence>
<dbReference type="FunFam" id="1.10.10.10:FF:000357">
    <property type="entry name" value="Caffeic acid 3-O-methyltransferase"/>
    <property type="match status" value="1"/>
</dbReference>
<dbReference type="PANTHER" id="PTHR11746">
    <property type="entry name" value="O-METHYLTRANSFERASE"/>
    <property type="match status" value="1"/>
</dbReference>
<reference evidence="7 8" key="1">
    <citation type="submission" date="2020-10" db="EMBL/GenBank/DDBJ databases">
        <title>The Coptis chinensis genome and diversification of protoberbering-type alkaloids.</title>
        <authorList>
            <person name="Wang B."/>
            <person name="Shu S."/>
            <person name="Song C."/>
            <person name="Liu Y."/>
        </authorList>
    </citation>
    <scope>NUCLEOTIDE SEQUENCE [LARGE SCALE GENOMIC DNA]</scope>
    <source>
        <strain evidence="7">HL-2020</strain>
        <tissue evidence="7">Leaf</tissue>
    </source>
</reference>
<feature type="active site" description="Proton acceptor" evidence="4">
    <location>
        <position position="272"/>
    </location>
</feature>
<dbReference type="AlphaFoldDB" id="A0A835IPK5"/>
<organism evidence="7 8">
    <name type="scientific">Coptis chinensis</name>
    <dbReference type="NCBI Taxonomy" id="261450"/>
    <lineage>
        <taxon>Eukaryota</taxon>
        <taxon>Viridiplantae</taxon>
        <taxon>Streptophyta</taxon>
        <taxon>Embryophyta</taxon>
        <taxon>Tracheophyta</taxon>
        <taxon>Spermatophyta</taxon>
        <taxon>Magnoliopsida</taxon>
        <taxon>Ranunculales</taxon>
        <taxon>Ranunculaceae</taxon>
        <taxon>Coptidoideae</taxon>
        <taxon>Coptis</taxon>
    </lineage>
</organism>
<dbReference type="Pfam" id="PF08100">
    <property type="entry name" value="Dimerisation"/>
    <property type="match status" value="1"/>
</dbReference>
<dbReference type="InterPro" id="IPR001077">
    <property type="entry name" value="COMT_C"/>
</dbReference>
<dbReference type="PROSITE" id="PS51683">
    <property type="entry name" value="SAM_OMT_II"/>
    <property type="match status" value="1"/>
</dbReference>
<dbReference type="EMBL" id="JADFTS010000002">
    <property type="protein sequence ID" value="KAF9620352.1"/>
    <property type="molecule type" value="Genomic_DNA"/>
</dbReference>
<evidence type="ECO:0000313" key="7">
    <source>
        <dbReference type="EMBL" id="KAF9620352.1"/>
    </source>
</evidence>
<dbReference type="PIRSF" id="PIRSF005739">
    <property type="entry name" value="O-mtase"/>
    <property type="match status" value="1"/>
</dbReference>